<dbReference type="EMBL" id="BMAO01009368">
    <property type="protein sequence ID" value="GFR30443.1"/>
    <property type="molecule type" value="Genomic_DNA"/>
</dbReference>
<evidence type="ECO:0000256" key="4">
    <source>
        <dbReference type="ARBA" id="ARBA00022801"/>
    </source>
</evidence>
<proteinExistence type="inferred from homology"/>
<dbReference type="Proteomes" id="UP000887116">
    <property type="component" value="Unassembled WGS sequence"/>
</dbReference>
<dbReference type="Gene3D" id="3.20.20.80">
    <property type="entry name" value="Glycosidases"/>
    <property type="match status" value="1"/>
</dbReference>
<dbReference type="PANTHER" id="PTHR22600:SF21">
    <property type="entry name" value="BETA-HEXOSAMINIDASE A"/>
    <property type="match status" value="1"/>
</dbReference>
<name>A0A8X6JLP7_TRICU</name>
<dbReference type="SUPFAM" id="SSF51445">
    <property type="entry name" value="(Trans)glycosidases"/>
    <property type="match status" value="1"/>
</dbReference>
<evidence type="ECO:0000313" key="7">
    <source>
        <dbReference type="Proteomes" id="UP000887116"/>
    </source>
</evidence>
<feature type="domain" description="Glycoside hydrolase family 20 catalytic" evidence="5">
    <location>
        <begin position="1"/>
        <end position="105"/>
    </location>
</feature>
<keyword evidence="4" id="KW-0378">Hydrolase</keyword>
<reference evidence="6" key="1">
    <citation type="submission" date="2020-07" db="EMBL/GenBank/DDBJ databases">
        <title>Multicomponent nature underlies the extraordinary mechanical properties of spider dragline silk.</title>
        <authorList>
            <person name="Kono N."/>
            <person name="Nakamura H."/>
            <person name="Mori M."/>
            <person name="Yoshida Y."/>
            <person name="Ohtoshi R."/>
            <person name="Malay A.D."/>
            <person name="Moran D.A.P."/>
            <person name="Tomita M."/>
            <person name="Numata K."/>
            <person name="Arakawa K."/>
        </authorList>
    </citation>
    <scope>NUCLEOTIDE SEQUENCE</scope>
</reference>
<dbReference type="EC" id="3.2.1.52" evidence="3"/>
<dbReference type="InterPro" id="IPR025705">
    <property type="entry name" value="Beta_hexosaminidase_sua/sub"/>
</dbReference>
<organism evidence="6 7">
    <name type="scientific">Trichonephila clavata</name>
    <name type="common">Joro spider</name>
    <name type="synonym">Nephila clavata</name>
    <dbReference type="NCBI Taxonomy" id="2740835"/>
    <lineage>
        <taxon>Eukaryota</taxon>
        <taxon>Metazoa</taxon>
        <taxon>Ecdysozoa</taxon>
        <taxon>Arthropoda</taxon>
        <taxon>Chelicerata</taxon>
        <taxon>Arachnida</taxon>
        <taxon>Araneae</taxon>
        <taxon>Araneomorphae</taxon>
        <taxon>Entelegynae</taxon>
        <taxon>Araneoidea</taxon>
        <taxon>Nephilidae</taxon>
        <taxon>Trichonephila</taxon>
    </lineage>
</organism>
<dbReference type="GO" id="GO:0005764">
    <property type="term" value="C:lysosome"/>
    <property type="evidence" value="ECO:0007669"/>
    <property type="project" value="TreeGrafter"/>
</dbReference>
<dbReference type="InterPro" id="IPR017853">
    <property type="entry name" value="GH"/>
</dbReference>
<evidence type="ECO:0000256" key="1">
    <source>
        <dbReference type="ARBA" id="ARBA00001231"/>
    </source>
</evidence>
<accession>A0A8X6JLP7</accession>
<comment type="similarity">
    <text evidence="2">Belongs to the glycosyl hydrolase 20 family.</text>
</comment>
<dbReference type="AlphaFoldDB" id="A0A8X6JLP7"/>
<feature type="non-terminal residue" evidence="6">
    <location>
        <position position="1"/>
    </location>
</feature>
<dbReference type="GO" id="GO:0006689">
    <property type="term" value="P:ganglioside catabolic process"/>
    <property type="evidence" value="ECO:0007669"/>
    <property type="project" value="TreeGrafter"/>
</dbReference>
<dbReference type="OrthoDB" id="428480at2759"/>
<keyword evidence="7" id="KW-1185">Reference proteome</keyword>
<dbReference type="GO" id="GO:0004563">
    <property type="term" value="F:beta-N-acetylhexosaminidase activity"/>
    <property type="evidence" value="ECO:0007669"/>
    <property type="project" value="UniProtKB-EC"/>
</dbReference>
<evidence type="ECO:0000256" key="3">
    <source>
        <dbReference type="ARBA" id="ARBA00012663"/>
    </source>
</evidence>
<dbReference type="InterPro" id="IPR015883">
    <property type="entry name" value="Glyco_hydro_20_cat"/>
</dbReference>
<dbReference type="Pfam" id="PF00728">
    <property type="entry name" value="Glyco_hydro_20"/>
    <property type="match status" value="1"/>
</dbReference>
<dbReference type="PANTHER" id="PTHR22600">
    <property type="entry name" value="BETA-HEXOSAMINIDASE"/>
    <property type="match status" value="1"/>
</dbReference>
<sequence>KSSPEIKEFMQKNNYTDYNQVEQHYVRKTLQNVKDIGYKYIIWQDPIDNDVVASPDSIVEVWKDTSLDLKMDKWENYIKPIAKKGYQIILSACWYLNYISYGMDWKKYYECDPGISTGRKPTRIW</sequence>
<evidence type="ECO:0000313" key="6">
    <source>
        <dbReference type="EMBL" id="GFR30443.1"/>
    </source>
</evidence>
<protein>
    <recommendedName>
        <fullName evidence="3">beta-N-acetylhexosaminidase</fullName>
        <ecNumber evidence="3">3.2.1.52</ecNumber>
    </recommendedName>
</protein>
<dbReference type="GO" id="GO:0030203">
    <property type="term" value="P:glycosaminoglycan metabolic process"/>
    <property type="evidence" value="ECO:0007669"/>
    <property type="project" value="TreeGrafter"/>
</dbReference>
<gene>
    <name evidence="6" type="primary">HEXB</name>
    <name evidence="6" type="ORF">TNCT_25731</name>
</gene>
<evidence type="ECO:0000259" key="5">
    <source>
        <dbReference type="Pfam" id="PF00728"/>
    </source>
</evidence>
<dbReference type="GO" id="GO:0005975">
    <property type="term" value="P:carbohydrate metabolic process"/>
    <property type="evidence" value="ECO:0007669"/>
    <property type="project" value="InterPro"/>
</dbReference>
<comment type="caution">
    <text evidence="6">The sequence shown here is derived from an EMBL/GenBank/DDBJ whole genome shotgun (WGS) entry which is preliminary data.</text>
</comment>
<evidence type="ECO:0000256" key="2">
    <source>
        <dbReference type="ARBA" id="ARBA00006285"/>
    </source>
</evidence>
<comment type="catalytic activity">
    <reaction evidence="1">
        <text>Hydrolysis of terminal non-reducing N-acetyl-D-hexosamine residues in N-acetyl-beta-D-hexosaminides.</text>
        <dbReference type="EC" id="3.2.1.52"/>
    </reaction>
</comment>
<dbReference type="GO" id="GO:0016020">
    <property type="term" value="C:membrane"/>
    <property type="evidence" value="ECO:0007669"/>
    <property type="project" value="TreeGrafter"/>
</dbReference>